<gene>
    <name evidence="2" type="ORF">Salat_2119600</name>
</gene>
<name>A0AAE1Y0X1_9LAMI</name>
<reference evidence="2" key="2">
    <citation type="journal article" date="2024" name="Plant">
        <title>Genomic evolution and insights into agronomic trait innovations of Sesamum species.</title>
        <authorList>
            <person name="Miao H."/>
            <person name="Wang L."/>
            <person name="Qu L."/>
            <person name="Liu H."/>
            <person name="Sun Y."/>
            <person name="Le M."/>
            <person name="Wang Q."/>
            <person name="Wei S."/>
            <person name="Zheng Y."/>
            <person name="Lin W."/>
            <person name="Duan Y."/>
            <person name="Cao H."/>
            <person name="Xiong S."/>
            <person name="Wang X."/>
            <person name="Wei L."/>
            <person name="Li C."/>
            <person name="Ma Q."/>
            <person name="Ju M."/>
            <person name="Zhao R."/>
            <person name="Li G."/>
            <person name="Mu C."/>
            <person name="Tian Q."/>
            <person name="Mei H."/>
            <person name="Zhang T."/>
            <person name="Gao T."/>
            <person name="Zhang H."/>
        </authorList>
    </citation>
    <scope>NUCLEOTIDE SEQUENCE</scope>
    <source>
        <strain evidence="2">3651</strain>
    </source>
</reference>
<keyword evidence="3" id="KW-1185">Reference proteome</keyword>
<evidence type="ECO:0000256" key="1">
    <source>
        <dbReference type="SAM" id="MobiDB-lite"/>
    </source>
</evidence>
<accession>A0AAE1Y0X1</accession>
<dbReference type="AlphaFoldDB" id="A0AAE1Y0X1"/>
<protein>
    <submittedName>
        <fullName evidence="2">Uncharacterized protein</fullName>
    </submittedName>
</protein>
<organism evidence="2 3">
    <name type="scientific">Sesamum alatum</name>
    <dbReference type="NCBI Taxonomy" id="300844"/>
    <lineage>
        <taxon>Eukaryota</taxon>
        <taxon>Viridiplantae</taxon>
        <taxon>Streptophyta</taxon>
        <taxon>Embryophyta</taxon>
        <taxon>Tracheophyta</taxon>
        <taxon>Spermatophyta</taxon>
        <taxon>Magnoliopsida</taxon>
        <taxon>eudicotyledons</taxon>
        <taxon>Gunneridae</taxon>
        <taxon>Pentapetalae</taxon>
        <taxon>asterids</taxon>
        <taxon>lamiids</taxon>
        <taxon>Lamiales</taxon>
        <taxon>Pedaliaceae</taxon>
        <taxon>Sesamum</taxon>
    </lineage>
</organism>
<dbReference type="Proteomes" id="UP001293254">
    <property type="component" value="Unassembled WGS sequence"/>
</dbReference>
<feature type="non-terminal residue" evidence="2">
    <location>
        <position position="225"/>
    </location>
</feature>
<proteinExistence type="predicted"/>
<reference evidence="2" key="1">
    <citation type="submission" date="2020-06" db="EMBL/GenBank/DDBJ databases">
        <authorList>
            <person name="Li T."/>
            <person name="Hu X."/>
            <person name="Zhang T."/>
            <person name="Song X."/>
            <person name="Zhang H."/>
            <person name="Dai N."/>
            <person name="Sheng W."/>
            <person name="Hou X."/>
            <person name="Wei L."/>
        </authorList>
    </citation>
    <scope>NUCLEOTIDE SEQUENCE</scope>
    <source>
        <strain evidence="2">3651</strain>
        <tissue evidence="2">Leaf</tissue>
    </source>
</reference>
<feature type="compositionally biased region" description="Low complexity" evidence="1">
    <location>
        <begin position="1"/>
        <end position="30"/>
    </location>
</feature>
<evidence type="ECO:0000313" key="3">
    <source>
        <dbReference type="Proteomes" id="UP001293254"/>
    </source>
</evidence>
<dbReference type="EMBL" id="JACGWO010000008">
    <property type="protein sequence ID" value="KAK4421690.1"/>
    <property type="molecule type" value="Genomic_DNA"/>
</dbReference>
<feature type="region of interest" description="Disordered" evidence="1">
    <location>
        <begin position="1"/>
        <end position="41"/>
    </location>
</feature>
<evidence type="ECO:0000313" key="2">
    <source>
        <dbReference type="EMBL" id="KAK4421690.1"/>
    </source>
</evidence>
<sequence>ESSESNESSRSSSSSSNSSTSRSSSSDLSSPMARVDVPVTKPHTSPEVVVILDPPQGDVDTSSDVPLDARLFIASTVKYRDLPKIRRISVLWATSLVPQGPGKTSSFLSKPLATDLVPTKWSFHKPTLKRFGSPFWDKNFIENVLTDHWFSHLKRRRSDKGKEVEVEQVEVEQSDDEVGAVVAKKPILLFSWGSMLSAIFPLRRLISRPSALAYATSAWTEPEKK</sequence>
<comment type="caution">
    <text evidence="2">The sequence shown here is derived from an EMBL/GenBank/DDBJ whole genome shotgun (WGS) entry which is preliminary data.</text>
</comment>